<name>A0A0C3FJR4_PILCF</name>
<evidence type="ECO:0000313" key="3">
    <source>
        <dbReference type="EMBL" id="KIM79711.1"/>
    </source>
</evidence>
<dbReference type="AlphaFoldDB" id="A0A0C3FJR4"/>
<evidence type="ECO:0000313" key="4">
    <source>
        <dbReference type="Proteomes" id="UP000054166"/>
    </source>
</evidence>
<dbReference type="OrthoDB" id="2631524at2759"/>
<feature type="compositionally biased region" description="Polar residues" evidence="2">
    <location>
        <begin position="713"/>
        <end position="723"/>
    </location>
</feature>
<feature type="coiled-coil region" evidence="1">
    <location>
        <begin position="774"/>
        <end position="801"/>
    </location>
</feature>
<dbReference type="Proteomes" id="UP000054166">
    <property type="component" value="Unassembled WGS sequence"/>
</dbReference>
<reference evidence="3 4" key="1">
    <citation type="submission" date="2014-04" db="EMBL/GenBank/DDBJ databases">
        <authorList>
            <consortium name="DOE Joint Genome Institute"/>
            <person name="Kuo A."/>
            <person name="Tarkka M."/>
            <person name="Buscot F."/>
            <person name="Kohler A."/>
            <person name="Nagy L.G."/>
            <person name="Floudas D."/>
            <person name="Copeland A."/>
            <person name="Barry K.W."/>
            <person name="Cichocki N."/>
            <person name="Veneault-Fourrey C."/>
            <person name="LaButti K."/>
            <person name="Lindquist E.A."/>
            <person name="Lipzen A."/>
            <person name="Lundell T."/>
            <person name="Morin E."/>
            <person name="Murat C."/>
            <person name="Sun H."/>
            <person name="Tunlid A."/>
            <person name="Henrissat B."/>
            <person name="Grigoriev I.V."/>
            <person name="Hibbett D.S."/>
            <person name="Martin F."/>
            <person name="Nordberg H.P."/>
            <person name="Cantor M.N."/>
            <person name="Hua S.X."/>
        </authorList>
    </citation>
    <scope>NUCLEOTIDE SEQUENCE [LARGE SCALE GENOMIC DNA]</scope>
    <source>
        <strain evidence="3 4">F 1598</strain>
    </source>
</reference>
<sequence>MSASPPKPWWVWKAPKCAEIAHFDIAFAVKEYIANQVGQVQKEGRRRDWSDWCIDDLQLRPSTIREECKARLIRTYPGLLTGPHGASIRQDSAWQPVYVVSGLVLKDELKTPYDTDLVICTVLWHYYHPTSGHALSSALTLFNNHLDSDASFSTFVIDGASTSRSNPDVVGEMGKGFILATQYLHELVEEQDAYDAVKVPGRKWKAGVSFRVGHQIGELSWRHTRRISAGGEKQLQVVLDDLYPWTTDEFLTKLGLLDEENTIDILSAKKQETATKLSEVKRQAATKVLNGIYKRRFAQRLSERIRSLAPADASDPSHEICRVQPDEVAITVVGLPGNLSPTEVFSGVYGIIQPEHVWRVLPQVDTPIYIFKTNGPPLFYHRDQIIHSGPSLNRLSINYRGNLDISADGTAVTKSTGLYFAYRDRLSRAAHLAFEFLPDLAKEIALDILTDPGISGSTLSHVLHPLDTRSKEGYKKAFNSAWRTLDPTLPAQKSLYPYPASAPRDLLLIEELGMIGRPVHEHVMQKILHASGAFNRIHHHAERILLRSPPHQKPITGFKRLRRAISSIFPPVGVDDVIVVNYTHSRPKIVWNGKKKKFIMGLPENCSDHAAGGCLCWVGPQLFMAVDSWRDKHGSKETPSRTAVCRALVQCMEGSFDMMERDQHIADDVPPIVRIEDEAEEDHVDTMGDDTPRNRRLSGVSEATVTLHHTHGSDSGSDLQTVVASGHETPPRSPLSGIFNGVIDLCQRGLQQASGIEAERATLKSDAALSDTTIQALHEQASQRQDDVRKLREQLELKESELDYTRGLLTAKWASAKRAREG</sequence>
<reference evidence="4" key="2">
    <citation type="submission" date="2015-01" db="EMBL/GenBank/DDBJ databases">
        <title>Evolutionary Origins and Diversification of the Mycorrhizal Mutualists.</title>
        <authorList>
            <consortium name="DOE Joint Genome Institute"/>
            <consortium name="Mycorrhizal Genomics Consortium"/>
            <person name="Kohler A."/>
            <person name="Kuo A."/>
            <person name="Nagy L.G."/>
            <person name="Floudas D."/>
            <person name="Copeland A."/>
            <person name="Barry K.W."/>
            <person name="Cichocki N."/>
            <person name="Veneault-Fourrey C."/>
            <person name="LaButti K."/>
            <person name="Lindquist E.A."/>
            <person name="Lipzen A."/>
            <person name="Lundell T."/>
            <person name="Morin E."/>
            <person name="Murat C."/>
            <person name="Riley R."/>
            <person name="Ohm R."/>
            <person name="Sun H."/>
            <person name="Tunlid A."/>
            <person name="Henrissat B."/>
            <person name="Grigoriev I.V."/>
            <person name="Hibbett D.S."/>
            <person name="Martin F."/>
        </authorList>
    </citation>
    <scope>NUCLEOTIDE SEQUENCE [LARGE SCALE GENOMIC DNA]</scope>
    <source>
        <strain evidence="4">F 1598</strain>
    </source>
</reference>
<proteinExistence type="predicted"/>
<evidence type="ECO:0000256" key="2">
    <source>
        <dbReference type="SAM" id="MobiDB-lite"/>
    </source>
</evidence>
<gene>
    <name evidence="3" type="ORF">PILCRDRAFT_823254</name>
</gene>
<organism evidence="3 4">
    <name type="scientific">Piloderma croceum (strain F 1598)</name>
    <dbReference type="NCBI Taxonomy" id="765440"/>
    <lineage>
        <taxon>Eukaryota</taxon>
        <taxon>Fungi</taxon>
        <taxon>Dikarya</taxon>
        <taxon>Basidiomycota</taxon>
        <taxon>Agaricomycotina</taxon>
        <taxon>Agaricomycetes</taxon>
        <taxon>Agaricomycetidae</taxon>
        <taxon>Atheliales</taxon>
        <taxon>Atheliaceae</taxon>
        <taxon>Piloderma</taxon>
    </lineage>
</organism>
<feature type="region of interest" description="Disordered" evidence="2">
    <location>
        <begin position="708"/>
        <end position="735"/>
    </location>
</feature>
<evidence type="ECO:0000256" key="1">
    <source>
        <dbReference type="SAM" id="Coils"/>
    </source>
</evidence>
<dbReference type="InParanoid" id="A0A0C3FJR4"/>
<dbReference type="HOGENOM" id="CLU_344205_0_0_1"/>
<accession>A0A0C3FJR4</accession>
<dbReference type="EMBL" id="KN833008">
    <property type="protein sequence ID" value="KIM79711.1"/>
    <property type="molecule type" value="Genomic_DNA"/>
</dbReference>
<keyword evidence="4" id="KW-1185">Reference proteome</keyword>
<protein>
    <submittedName>
        <fullName evidence="3">Uncharacterized protein</fullName>
    </submittedName>
</protein>
<keyword evidence="1" id="KW-0175">Coiled coil</keyword>